<evidence type="ECO:0000256" key="1">
    <source>
        <dbReference type="SAM" id="SignalP"/>
    </source>
</evidence>
<dbReference type="EMBL" id="JBHILM010000011">
    <property type="protein sequence ID" value="MFB5681622.1"/>
    <property type="molecule type" value="Genomic_DNA"/>
</dbReference>
<keyword evidence="3" id="KW-1185">Reference proteome</keyword>
<organism evidence="2 3">
    <name type="scientific">Paenibacillus terreus</name>
    <dbReference type="NCBI Taxonomy" id="1387834"/>
    <lineage>
        <taxon>Bacteria</taxon>
        <taxon>Bacillati</taxon>
        <taxon>Bacillota</taxon>
        <taxon>Bacilli</taxon>
        <taxon>Bacillales</taxon>
        <taxon>Paenibacillaceae</taxon>
        <taxon>Paenibacillus</taxon>
    </lineage>
</organism>
<protein>
    <submittedName>
        <fullName evidence="2">Uncharacterized protein</fullName>
    </submittedName>
</protein>
<feature type="signal peptide" evidence="1">
    <location>
        <begin position="1"/>
        <end position="25"/>
    </location>
</feature>
<reference evidence="2 3" key="1">
    <citation type="submission" date="2024-09" db="EMBL/GenBank/DDBJ databases">
        <authorList>
            <person name="Ruan L."/>
        </authorList>
    </citation>
    <scope>NUCLEOTIDE SEQUENCE [LARGE SCALE GENOMIC DNA]</scope>
    <source>
        <strain evidence="2 3">D33</strain>
    </source>
</reference>
<gene>
    <name evidence="2" type="ORF">ACE3NQ_11930</name>
</gene>
<name>A0ABV5B7F3_9BACL</name>
<sequence>MKKWNSITFSAAALSLLLSAVPIYAAPQSMPVEAQTDQSSSVSLDPAIEAQLTKVLNKLAGNAKIEFTSKDTDSNGQPLFVSGKLSGQMNAEFNQQYNPAKKRVESTSIIYKSSDMNTILGAALANKTADFVKTFDTDHKFKTEAIWRVYSPYQDNSPRNYWVLWGNNQSLYIDLDHGNQISASMTYSLASVKAQLANKANQSLKSLGISTSRPFEYVLREKTANKEFVWSFRDDEDNNHVVIGVKTGKVWEIQNLYGQDWTSDQDFAKSFAKPVLSKNQALSAIKPKAKAIFGIQMSGYSVQIKQNEYVFTKKGAVTITGKINKKGKFYLLRMTPLNGIRN</sequence>
<keyword evidence="1" id="KW-0732">Signal</keyword>
<dbReference type="RefSeq" id="WP_375525407.1">
    <property type="nucleotide sequence ID" value="NZ_JBHILM010000011.1"/>
</dbReference>
<proteinExistence type="predicted"/>
<comment type="caution">
    <text evidence="2">The sequence shown here is derived from an EMBL/GenBank/DDBJ whole genome shotgun (WGS) entry which is preliminary data.</text>
</comment>
<evidence type="ECO:0000313" key="2">
    <source>
        <dbReference type="EMBL" id="MFB5681622.1"/>
    </source>
</evidence>
<dbReference type="Proteomes" id="UP001580407">
    <property type="component" value="Unassembled WGS sequence"/>
</dbReference>
<accession>A0ABV5B7F3</accession>
<feature type="chain" id="PRO_5045611920" evidence="1">
    <location>
        <begin position="26"/>
        <end position="342"/>
    </location>
</feature>
<evidence type="ECO:0000313" key="3">
    <source>
        <dbReference type="Proteomes" id="UP001580407"/>
    </source>
</evidence>